<feature type="region of interest" description="Disordered" evidence="1">
    <location>
        <begin position="1"/>
        <end position="71"/>
    </location>
</feature>
<feature type="compositionally biased region" description="Polar residues" evidence="1">
    <location>
        <begin position="14"/>
        <end position="28"/>
    </location>
</feature>
<feature type="compositionally biased region" description="Polar residues" evidence="1">
    <location>
        <begin position="327"/>
        <end position="342"/>
    </location>
</feature>
<proteinExistence type="predicted"/>
<evidence type="ECO:0000256" key="1">
    <source>
        <dbReference type="SAM" id="MobiDB-lite"/>
    </source>
</evidence>
<gene>
    <name evidence="2" type="ORF">EI97DRAFT_432825</name>
</gene>
<protein>
    <recommendedName>
        <fullName evidence="4">F-box domain-containing protein</fullName>
    </recommendedName>
</protein>
<sequence>MADGQEDSIFGDGNLSQNLPLQEVSAGSNVAAATPLPALPTPRSQPPREVTQNGAAQTQANPPRPTGREGVLWSPYMLNDLMMAEAGSFVQPGPAGSHAPMDVHAPLQATSSQSQGYVQAGSSSSTRTPIHGYQLQIGGGSRPHAGAGHGQLAPDAQITTDDTPLYTLFRQLPQDLTQRITDYVDTPRPVPPRSITRRNHGSNRTSGPSRPVTRSYADVLRGIMRSPDVVERLEEVSGGDTGFIRPNPSLNQQQSEEGRNRMAALRNLSATAILLYHVGGANHEANDIWPNLRNPIRCPVQYRPIDISQLRPAVRGERIEVIWPPLSETQNNSSTTAPTPGVQSGKAPNNCPGWPPGRMPTELYELVASYLNRDDIKSMRLVCREFDRHVSQVLFKTVVVPFNAEIYGMIREQKAALNGKLDDLSWSNGEDDSYYLGHGLNVFKGFGKHILRFGMSFEVSEEMLQNLPEKKETESRTSFWGTYEWPYAEYKRFAAIAGLENTADETPKMKTAFSELKKVQELALSVDSGLGWLNGPDRSLRALFKRRSPKVFGSDATVPDRRTQAQDELWSYIESCHREKNLDPKRACLYKMDTTGLFLNPDPLDYRPSAEQPQVPYFEPYILREASDATDDDKLSLASPFAGTGVLFTANSDPENSPSRDWPALAPAQLTKAQKEWLLETEWAQKAFLLSYMLAVIDNATTFNLVHTLHISRISDRYLDLLDRADFWDALPNLKKVILRAIPTWRTVRTDEAGFAKDTTIDPSGGVDSFYNLLQKRICPRHISHLGVGWATGGEHAEGVHARNQHLLPAPLLPRHLCTSLNQKTIDSGLLLFPYVGSLTLENCWIMPSVLEQFVKQHDSLNLEHLELDSVSLILIPEDGNGQNAQAGGPPPVLQQLVDSLRGLMRQVQGVKDVLVRLSAFAQGSTQFSLTDDWQGRMTQLRAQMSRLGPMIWQMQPPLQTALLLAFHTVNNSYEHLRTQQQRVDSGLRQGFRYWSGTSAQQARKIEVQEYQQLLQRLGSWYQETQNLMAMVPQVGNGTDAINAQAQLRARPRAGSWLSVLDFISPGVNLADYGSEFSRADAERGTALESISLRSCGYAKIFTAALNGGVFARLFRDPLQQTRRINLLPVMLNGGAWELLGDIVQDINEEELAALNAAWDLVTGWEDAEASEGPEYDGWLPGGTGRLTGTIQRRLSDDDVMDSSS</sequence>
<dbReference type="OrthoDB" id="4194555at2759"/>
<dbReference type="RefSeq" id="XP_033654765.1">
    <property type="nucleotide sequence ID" value="XM_033798250.1"/>
</dbReference>
<feature type="region of interest" description="Disordered" evidence="1">
    <location>
        <begin position="183"/>
        <end position="213"/>
    </location>
</feature>
<evidence type="ECO:0000313" key="2">
    <source>
        <dbReference type="EMBL" id="KAF2277226.1"/>
    </source>
</evidence>
<evidence type="ECO:0008006" key="4">
    <source>
        <dbReference type="Google" id="ProtNLM"/>
    </source>
</evidence>
<reference evidence="2" key="1">
    <citation type="journal article" date="2020" name="Stud. Mycol.">
        <title>101 Dothideomycetes genomes: a test case for predicting lifestyles and emergence of pathogens.</title>
        <authorList>
            <person name="Haridas S."/>
            <person name="Albert R."/>
            <person name="Binder M."/>
            <person name="Bloem J."/>
            <person name="Labutti K."/>
            <person name="Salamov A."/>
            <person name="Andreopoulos B."/>
            <person name="Baker S."/>
            <person name="Barry K."/>
            <person name="Bills G."/>
            <person name="Bluhm B."/>
            <person name="Cannon C."/>
            <person name="Castanera R."/>
            <person name="Culley D."/>
            <person name="Daum C."/>
            <person name="Ezra D."/>
            <person name="Gonzalez J."/>
            <person name="Henrissat B."/>
            <person name="Kuo A."/>
            <person name="Liang C."/>
            <person name="Lipzen A."/>
            <person name="Lutzoni F."/>
            <person name="Magnuson J."/>
            <person name="Mondo S."/>
            <person name="Nolan M."/>
            <person name="Ohm R."/>
            <person name="Pangilinan J."/>
            <person name="Park H.-J."/>
            <person name="Ramirez L."/>
            <person name="Alfaro M."/>
            <person name="Sun H."/>
            <person name="Tritt A."/>
            <person name="Yoshinaga Y."/>
            <person name="Zwiers L.-H."/>
            <person name="Turgeon B."/>
            <person name="Goodwin S."/>
            <person name="Spatafora J."/>
            <person name="Crous P."/>
            <person name="Grigoriev I."/>
        </authorList>
    </citation>
    <scope>NUCLEOTIDE SEQUENCE</scope>
    <source>
        <strain evidence="2">CBS 379.55</strain>
    </source>
</reference>
<feature type="compositionally biased region" description="Polar residues" evidence="1">
    <location>
        <begin position="50"/>
        <end position="61"/>
    </location>
</feature>
<dbReference type="AlphaFoldDB" id="A0A6A6JNJ3"/>
<keyword evidence="3" id="KW-1185">Reference proteome</keyword>
<organism evidence="2 3">
    <name type="scientific">Westerdykella ornata</name>
    <dbReference type="NCBI Taxonomy" id="318751"/>
    <lineage>
        <taxon>Eukaryota</taxon>
        <taxon>Fungi</taxon>
        <taxon>Dikarya</taxon>
        <taxon>Ascomycota</taxon>
        <taxon>Pezizomycotina</taxon>
        <taxon>Dothideomycetes</taxon>
        <taxon>Pleosporomycetidae</taxon>
        <taxon>Pleosporales</taxon>
        <taxon>Sporormiaceae</taxon>
        <taxon>Westerdykella</taxon>
    </lineage>
</organism>
<accession>A0A6A6JNJ3</accession>
<dbReference type="CDD" id="cd09917">
    <property type="entry name" value="F-box_SF"/>
    <property type="match status" value="1"/>
</dbReference>
<feature type="region of interest" description="Disordered" evidence="1">
    <location>
        <begin position="327"/>
        <end position="351"/>
    </location>
</feature>
<dbReference type="Proteomes" id="UP000800097">
    <property type="component" value="Unassembled WGS sequence"/>
</dbReference>
<dbReference type="GeneID" id="54551425"/>
<name>A0A6A6JNJ3_WESOR</name>
<evidence type="ECO:0000313" key="3">
    <source>
        <dbReference type="Proteomes" id="UP000800097"/>
    </source>
</evidence>
<dbReference type="EMBL" id="ML986491">
    <property type="protein sequence ID" value="KAF2277226.1"/>
    <property type="molecule type" value="Genomic_DNA"/>
</dbReference>